<dbReference type="AlphaFoldDB" id="A0A383CA39"/>
<dbReference type="EMBL" id="UINC01207083">
    <property type="protein sequence ID" value="SVE29031.1"/>
    <property type="molecule type" value="Genomic_DNA"/>
</dbReference>
<organism evidence="1">
    <name type="scientific">marine metagenome</name>
    <dbReference type="NCBI Taxonomy" id="408172"/>
    <lineage>
        <taxon>unclassified sequences</taxon>
        <taxon>metagenomes</taxon>
        <taxon>ecological metagenomes</taxon>
    </lineage>
</organism>
<gene>
    <name evidence="1" type="ORF">METZ01_LOCUS481885</name>
</gene>
<protein>
    <submittedName>
        <fullName evidence="1">Uncharacterized protein</fullName>
    </submittedName>
</protein>
<name>A0A383CA39_9ZZZZ</name>
<feature type="non-terminal residue" evidence="1">
    <location>
        <position position="32"/>
    </location>
</feature>
<reference evidence="1" key="1">
    <citation type="submission" date="2018-05" db="EMBL/GenBank/DDBJ databases">
        <authorList>
            <person name="Lanie J.A."/>
            <person name="Ng W.-L."/>
            <person name="Kazmierczak K.M."/>
            <person name="Andrzejewski T.M."/>
            <person name="Davidsen T.M."/>
            <person name="Wayne K.J."/>
            <person name="Tettelin H."/>
            <person name="Glass J.I."/>
            <person name="Rusch D."/>
            <person name="Podicherti R."/>
            <person name="Tsui H.-C.T."/>
            <person name="Winkler M.E."/>
        </authorList>
    </citation>
    <scope>NUCLEOTIDE SEQUENCE</scope>
</reference>
<accession>A0A383CA39</accession>
<proteinExistence type="predicted"/>
<evidence type="ECO:0000313" key="1">
    <source>
        <dbReference type="EMBL" id="SVE29031.1"/>
    </source>
</evidence>
<sequence>MTINNWKNYAGFPFQNPMGLVDIACKVPEGTF</sequence>